<dbReference type="EMBL" id="OIVN01000679">
    <property type="protein sequence ID" value="SPC83958.1"/>
    <property type="molecule type" value="Genomic_DNA"/>
</dbReference>
<dbReference type="GO" id="GO:0006952">
    <property type="term" value="P:defense response"/>
    <property type="evidence" value="ECO:0007669"/>
    <property type="project" value="UniProtKB-KW"/>
</dbReference>
<dbReference type="AlphaFoldDB" id="A0A2N9F9V8"/>
<organism evidence="6">
    <name type="scientific">Fagus sylvatica</name>
    <name type="common">Beechnut</name>
    <dbReference type="NCBI Taxonomy" id="28930"/>
    <lineage>
        <taxon>Eukaryota</taxon>
        <taxon>Viridiplantae</taxon>
        <taxon>Streptophyta</taxon>
        <taxon>Embryophyta</taxon>
        <taxon>Tracheophyta</taxon>
        <taxon>Spermatophyta</taxon>
        <taxon>Magnoliopsida</taxon>
        <taxon>eudicotyledons</taxon>
        <taxon>Gunneridae</taxon>
        <taxon>Pentapetalae</taxon>
        <taxon>rosids</taxon>
        <taxon>fabids</taxon>
        <taxon>Fagales</taxon>
        <taxon>Fagaceae</taxon>
        <taxon>Fagus</taxon>
    </lineage>
</organism>
<dbReference type="InterPro" id="IPR041118">
    <property type="entry name" value="Rx_N"/>
</dbReference>
<sequence length="286" mass="32251">MAEAILYGVAQTIIERLGSSTFQEIGSIWGIKDEFYKMTNTVSTIQAVLHDAEDQQVNNRQVKDWLMKLRDAVFDADDLLSEFSTHILRQRVMGGHKMPKKVCIFDNGDVGTTSTYQQHISLPSFTRLYELGISYCSKLTCMPLFPTLVELSLNDASLKPLQQTMAMTMNTAGASSLPFSSPPLSKLKNLYLSIVQGVESLPKEWLQNLPSLEKLDISELPTLTFINRTMQRLISHKKLKISDWEEVDLFSDDDDGSESQRPMCLQSLIFQNISTLRVSPCLSSTR</sequence>
<proteinExistence type="predicted"/>
<evidence type="ECO:0000256" key="4">
    <source>
        <dbReference type="ARBA" id="ARBA00022840"/>
    </source>
</evidence>
<evidence type="ECO:0000256" key="3">
    <source>
        <dbReference type="ARBA" id="ARBA00022821"/>
    </source>
</evidence>
<name>A0A2N9F9V8_FAGSY</name>
<dbReference type="Gene3D" id="3.80.10.10">
    <property type="entry name" value="Ribonuclease Inhibitor"/>
    <property type="match status" value="1"/>
</dbReference>
<dbReference type="Pfam" id="PF18052">
    <property type="entry name" value="Rx_N"/>
    <property type="match status" value="1"/>
</dbReference>
<evidence type="ECO:0000256" key="1">
    <source>
        <dbReference type="ARBA" id="ARBA00022737"/>
    </source>
</evidence>
<keyword evidence="1" id="KW-0677">Repeat</keyword>
<dbReference type="PANTHER" id="PTHR36766:SF40">
    <property type="entry name" value="DISEASE RESISTANCE PROTEIN RGA3"/>
    <property type="match status" value="1"/>
</dbReference>
<dbReference type="GO" id="GO:0005524">
    <property type="term" value="F:ATP binding"/>
    <property type="evidence" value="ECO:0007669"/>
    <property type="project" value="UniProtKB-KW"/>
</dbReference>
<dbReference type="PANTHER" id="PTHR36766">
    <property type="entry name" value="PLANT BROAD-SPECTRUM MILDEW RESISTANCE PROTEIN RPW8"/>
    <property type="match status" value="1"/>
</dbReference>
<evidence type="ECO:0000259" key="5">
    <source>
        <dbReference type="Pfam" id="PF18052"/>
    </source>
</evidence>
<reference evidence="6" key="1">
    <citation type="submission" date="2018-02" db="EMBL/GenBank/DDBJ databases">
        <authorList>
            <person name="Cohen D.B."/>
            <person name="Kent A.D."/>
        </authorList>
    </citation>
    <scope>NUCLEOTIDE SEQUENCE</scope>
</reference>
<accession>A0A2N9F9V8</accession>
<gene>
    <name evidence="6" type="ORF">FSB_LOCUS11840</name>
</gene>
<keyword evidence="4" id="KW-0067">ATP-binding</keyword>
<protein>
    <recommendedName>
        <fullName evidence="5">Disease resistance N-terminal domain-containing protein</fullName>
    </recommendedName>
</protein>
<evidence type="ECO:0000256" key="2">
    <source>
        <dbReference type="ARBA" id="ARBA00022741"/>
    </source>
</evidence>
<dbReference type="Gene3D" id="1.20.5.4130">
    <property type="match status" value="1"/>
</dbReference>
<evidence type="ECO:0000313" key="6">
    <source>
        <dbReference type="EMBL" id="SPC83958.1"/>
    </source>
</evidence>
<feature type="domain" description="Disease resistance N-terminal" evidence="5">
    <location>
        <begin position="11"/>
        <end position="96"/>
    </location>
</feature>
<dbReference type="SUPFAM" id="SSF52047">
    <property type="entry name" value="RNI-like"/>
    <property type="match status" value="1"/>
</dbReference>
<keyword evidence="3" id="KW-0611">Plant defense</keyword>
<keyword evidence="2" id="KW-0547">Nucleotide-binding</keyword>
<dbReference type="InterPro" id="IPR032675">
    <property type="entry name" value="LRR_dom_sf"/>
</dbReference>